<feature type="transmembrane region" description="Helical" evidence="2">
    <location>
        <begin position="52"/>
        <end position="76"/>
    </location>
</feature>
<gene>
    <name evidence="4" type="ORF">JO380_002120</name>
</gene>
<name>A0ABU0GLC7_9CELL</name>
<dbReference type="RefSeq" id="WP_070320720.1">
    <property type="nucleotide sequence ID" value="NZ_JAUSVM010000001.1"/>
</dbReference>
<protein>
    <recommendedName>
        <fullName evidence="3">DUF4190 domain-containing protein</fullName>
    </recommendedName>
</protein>
<sequence length="120" mass="12211">MSTPTPPPYGTPPGPGTPPPYGTPPAAAPYGASPSGAGPYGQPYVTRRINPFAIAAFVTGLLGFALIPVVLGHMGLAQIRRTGDGGGWMAVIGLVLGYGMCLVYAAMVLLVGGSLWWGTR</sequence>
<reference evidence="4 5" key="1">
    <citation type="submission" date="2023-07" db="EMBL/GenBank/DDBJ databases">
        <title>Sequencing the genomes of 1000 actinobacteria strains.</title>
        <authorList>
            <person name="Klenk H.-P."/>
        </authorList>
    </citation>
    <scope>NUCLEOTIDE SEQUENCE [LARGE SCALE GENOMIC DNA]</scope>
    <source>
        <strain evidence="4 5">DSM 14785</strain>
    </source>
</reference>
<dbReference type="EMBL" id="JAUSVM010000001">
    <property type="protein sequence ID" value="MDQ0425739.1"/>
    <property type="molecule type" value="Genomic_DNA"/>
</dbReference>
<keyword evidence="5" id="KW-1185">Reference proteome</keyword>
<feature type="transmembrane region" description="Helical" evidence="2">
    <location>
        <begin position="88"/>
        <end position="117"/>
    </location>
</feature>
<keyword evidence="2" id="KW-0812">Transmembrane</keyword>
<evidence type="ECO:0000256" key="2">
    <source>
        <dbReference type="SAM" id="Phobius"/>
    </source>
</evidence>
<comment type="caution">
    <text evidence="4">The sequence shown here is derived from an EMBL/GenBank/DDBJ whole genome shotgun (WGS) entry which is preliminary data.</text>
</comment>
<organism evidence="4 5">
    <name type="scientific">Cellulomonas iranensis</name>
    <dbReference type="NCBI Taxonomy" id="76862"/>
    <lineage>
        <taxon>Bacteria</taxon>
        <taxon>Bacillati</taxon>
        <taxon>Actinomycetota</taxon>
        <taxon>Actinomycetes</taxon>
        <taxon>Micrococcales</taxon>
        <taxon>Cellulomonadaceae</taxon>
        <taxon>Cellulomonas</taxon>
    </lineage>
</organism>
<dbReference type="Proteomes" id="UP001240250">
    <property type="component" value="Unassembled WGS sequence"/>
</dbReference>
<keyword evidence="2" id="KW-1133">Transmembrane helix</keyword>
<feature type="region of interest" description="Disordered" evidence="1">
    <location>
        <begin position="1"/>
        <end position="34"/>
    </location>
</feature>
<evidence type="ECO:0000259" key="3">
    <source>
        <dbReference type="Pfam" id="PF13828"/>
    </source>
</evidence>
<proteinExistence type="predicted"/>
<dbReference type="Pfam" id="PF13828">
    <property type="entry name" value="DUF4190"/>
    <property type="match status" value="1"/>
</dbReference>
<evidence type="ECO:0000256" key="1">
    <source>
        <dbReference type="SAM" id="MobiDB-lite"/>
    </source>
</evidence>
<feature type="domain" description="DUF4190" evidence="3">
    <location>
        <begin position="53"/>
        <end position="105"/>
    </location>
</feature>
<evidence type="ECO:0000313" key="5">
    <source>
        <dbReference type="Proteomes" id="UP001240250"/>
    </source>
</evidence>
<keyword evidence="2" id="KW-0472">Membrane</keyword>
<evidence type="ECO:0000313" key="4">
    <source>
        <dbReference type="EMBL" id="MDQ0425739.1"/>
    </source>
</evidence>
<feature type="compositionally biased region" description="Pro residues" evidence="1">
    <location>
        <begin position="1"/>
        <end position="27"/>
    </location>
</feature>
<dbReference type="InterPro" id="IPR025241">
    <property type="entry name" value="DUF4190"/>
</dbReference>
<accession>A0ABU0GLC7</accession>